<gene>
    <name evidence="17" type="primary">Gusb</name>
    <name evidence="17" type="ORF">CDAR_507411</name>
</gene>
<dbReference type="SUPFAM" id="SSF51445">
    <property type="entry name" value="(Trans)glycosidases"/>
    <property type="match status" value="1"/>
</dbReference>
<feature type="domain" description="Glycoside hydrolase family 2 immunoglobulin-like beta-sandwich" evidence="14">
    <location>
        <begin position="439"/>
        <end position="540"/>
    </location>
</feature>
<dbReference type="SUPFAM" id="SSF49785">
    <property type="entry name" value="Galactose-binding domain-like"/>
    <property type="match status" value="1"/>
</dbReference>
<dbReference type="FunFam" id="2.60.40.10:FF:000628">
    <property type="entry name" value="Beta-glucuronidase"/>
    <property type="match status" value="1"/>
</dbReference>
<keyword evidence="9" id="KW-0325">Glycoprotein</keyword>
<evidence type="ECO:0000256" key="6">
    <source>
        <dbReference type="ARBA" id="ARBA00016205"/>
    </source>
</evidence>
<evidence type="ECO:0000313" key="18">
    <source>
        <dbReference type="Proteomes" id="UP001054837"/>
    </source>
</evidence>
<dbReference type="InterPro" id="IPR013783">
    <property type="entry name" value="Ig-like_fold"/>
</dbReference>
<comment type="subunit">
    <text evidence="4 12">Homotetramer.</text>
</comment>
<evidence type="ECO:0000259" key="15">
    <source>
        <dbReference type="Pfam" id="PF02836"/>
    </source>
</evidence>
<dbReference type="InterPro" id="IPR008979">
    <property type="entry name" value="Galactose-bd-like_sf"/>
</dbReference>
<comment type="function">
    <text evidence="1 12">Plays an important role in the degradation of dermatan and keratan sulfates.</text>
</comment>
<evidence type="ECO:0000256" key="4">
    <source>
        <dbReference type="ARBA" id="ARBA00011881"/>
    </source>
</evidence>
<dbReference type="AlphaFoldDB" id="A0AAV4WB81"/>
<proteinExistence type="inferred from homology"/>
<feature type="compositionally biased region" description="Low complexity" evidence="13">
    <location>
        <begin position="54"/>
        <end position="66"/>
    </location>
</feature>
<dbReference type="Gene3D" id="3.20.20.80">
    <property type="entry name" value="Glycosidases"/>
    <property type="match status" value="1"/>
</dbReference>
<dbReference type="InterPro" id="IPR006101">
    <property type="entry name" value="Glyco_hydro_2"/>
</dbReference>
<feature type="domain" description="Glycoside hydrolase family 2 catalytic" evidence="15">
    <location>
        <begin position="542"/>
        <end position="839"/>
    </location>
</feature>
<keyword evidence="11 12" id="KW-0326">Glycosidase</keyword>
<dbReference type="Gene3D" id="2.60.120.260">
    <property type="entry name" value="Galactose-binding domain-like"/>
    <property type="match status" value="1"/>
</dbReference>
<reference evidence="17 18" key="1">
    <citation type="submission" date="2021-06" db="EMBL/GenBank/DDBJ databases">
        <title>Caerostris darwini draft genome.</title>
        <authorList>
            <person name="Kono N."/>
            <person name="Arakawa K."/>
        </authorList>
    </citation>
    <scope>NUCLEOTIDE SEQUENCE [LARGE SCALE GENOMIC DNA]</scope>
</reference>
<evidence type="ECO:0000256" key="7">
    <source>
        <dbReference type="ARBA" id="ARBA00022729"/>
    </source>
</evidence>
<evidence type="ECO:0000256" key="10">
    <source>
        <dbReference type="ARBA" id="ARBA00023228"/>
    </source>
</evidence>
<dbReference type="Proteomes" id="UP001054837">
    <property type="component" value="Unassembled WGS sequence"/>
</dbReference>
<evidence type="ECO:0000256" key="11">
    <source>
        <dbReference type="ARBA" id="ARBA00023295"/>
    </source>
</evidence>
<dbReference type="PANTHER" id="PTHR10066:SF67">
    <property type="entry name" value="BETA-GLUCURONIDASE"/>
    <property type="match status" value="1"/>
</dbReference>
<feature type="domain" description="Glycosyl hydrolases family 2 sugar binding" evidence="16">
    <location>
        <begin position="255"/>
        <end position="437"/>
    </location>
</feature>
<dbReference type="FunFam" id="3.20.20.80:FF:000029">
    <property type="entry name" value="Beta-glucuronidase"/>
    <property type="match status" value="1"/>
</dbReference>
<dbReference type="InterPro" id="IPR006103">
    <property type="entry name" value="Glyco_hydro_2_cat"/>
</dbReference>
<evidence type="ECO:0000256" key="3">
    <source>
        <dbReference type="ARBA" id="ARBA00007401"/>
    </source>
</evidence>
<dbReference type="InterPro" id="IPR023230">
    <property type="entry name" value="Glyco_hydro_2_CS"/>
</dbReference>
<dbReference type="GO" id="GO:0005764">
    <property type="term" value="C:lysosome"/>
    <property type="evidence" value="ECO:0007669"/>
    <property type="project" value="UniProtKB-SubCell"/>
</dbReference>
<dbReference type="Pfam" id="PF02836">
    <property type="entry name" value="Glyco_hydro_2_C"/>
    <property type="match status" value="1"/>
</dbReference>
<dbReference type="GO" id="GO:0030246">
    <property type="term" value="F:carbohydrate binding"/>
    <property type="evidence" value="ECO:0007669"/>
    <property type="project" value="TreeGrafter"/>
</dbReference>
<dbReference type="GO" id="GO:0005975">
    <property type="term" value="P:carbohydrate metabolic process"/>
    <property type="evidence" value="ECO:0007669"/>
    <property type="project" value="InterPro"/>
</dbReference>
<dbReference type="GO" id="GO:0004566">
    <property type="term" value="F:beta-glucuronidase activity"/>
    <property type="evidence" value="ECO:0007669"/>
    <property type="project" value="UniProtKB-EC"/>
</dbReference>
<evidence type="ECO:0000256" key="5">
    <source>
        <dbReference type="ARBA" id="ARBA00012761"/>
    </source>
</evidence>
<evidence type="ECO:0000256" key="2">
    <source>
        <dbReference type="ARBA" id="ARBA00004371"/>
    </source>
</evidence>
<evidence type="ECO:0000259" key="14">
    <source>
        <dbReference type="Pfam" id="PF00703"/>
    </source>
</evidence>
<keyword evidence="18" id="KW-1185">Reference proteome</keyword>
<keyword evidence="8 12" id="KW-0378">Hydrolase</keyword>
<dbReference type="SUPFAM" id="SSF49303">
    <property type="entry name" value="beta-Galactosidase/glucuronidase domain"/>
    <property type="match status" value="1"/>
</dbReference>
<evidence type="ECO:0000256" key="8">
    <source>
        <dbReference type="ARBA" id="ARBA00022801"/>
    </source>
</evidence>
<dbReference type="NCBIfam" id="NF007538">
    <property type="entry name" value="PRK10150.1"/>
    <property type="match status" value="1"/>
</dbReference>
<accession>A0AAV4WB81</accession>
<evidence type="ECO:0000256" key="9">
    <source>
        <dbReference type="ARBA" id="ARBA00023180"/>
    </source>
</evidence>
<evidence type="ECO:0000256" key="13">
    <source>
        <dbReference type="SAM" id="MobiDB-lite"/>
    </source>
</evidence>
<dbReference type="EMBL" id="BPLQ01014469">
    <property type="protein sequence ID" value="GIY80052.1"/>
    <property type="molecule type" value="Genomic_DNA"/>
</dbReference>
<organism evidence="17 18">
    <name type="scientific">Caerostris darwini</name>
    <dbReference type="NCBI Taxonomy" id="1538125"/>
    <lineage>
        <taxon>Eukaryota</taxon>
        <taxon>Metazoa</taxon>
        <taxon>Ecdysozoa</taxon>
        <taxon>Arthropoda</taxon>
        <taxon>Chelicerata</taxon>
        <taxon>Arachnida</taxon>
        <taxon>Araneae</taxon>
        <taxon>Araneomorphae</taxon>
        <taxon>Entelegynae</taxon>
        <taxon>Araneoidea</taxon>
        <taxon>Araneidae</taxon>
        <taxon>Caerostris</taxon>
    </lineage>
</organism>
<evidence type="ECO:0000256" key="1">
    <source>
        <dbReference type="ARBA" id="ARBA00003025"/>
    </source>
</evidence>
<dbReference type="GO" id="GO:0005615">
    <property type="term" value="C:extracellular space"/>
    <property type="evidence" value="ECO:0007669"/>
    <property type="project" value="TreeGrafter"/>
</dbReference>
<evidence type="ECO:0000256" key="12">
    <source>
        <dbReference type="RuleBase" id="RU361154"/>
    </source>
</evidence>
<comment type="caution">
    <text evidence="17">The sequence shown here is derived from an EMBL/GenBank/DDBJ whole genome shotgun (WGS) entry which is preliminary data.</text>
</comment>
<dbReference type="InterPro" id="IPR017853">
    <property type="entry name" value="GH"/>
</dbReference>
<comment type="activity regulation">
    <text evidence="12">Inhibited by L-aspartic acid.</text>
</comment>
<comment type="similarity">
    <text evidence="3 12">Belongs to the glycosyl hydrolase 2 family.</text>
</comment>
<dbReference type="FunFam" id="2.60.120.260:FF:000027">
    <property type="entry name" value="Beta-glucuronidase"/>
    <property type="match status" value="1"/>
</dbReference>
<comment type="catalytic activity">
    <reaction evidence="12">
        <text>a beta-D-glucuronoside + H2O = D-glucuronate + an alcohol</text>
        <dbReference type="Rhea" id="RHEA:17633"/>
        <dbReference type="ChEBI" id="CHEBI:15377"/>
        <dbReference type="ChEBI" id="CHEBI:30879"/>
        <dbReference type="ChEBI" id="CHEBI:58720"/>
        <dbReference type="ChEBI" id="CHEBI:83411"/>
        <dbReference type="EC" id="3.2.1.31"/>
    </reaction>
</comment>
<dbReference type="InterPro" id="IPR036156">
    <property type="entry name" value="Beta-gal/glucu_dom_sf"/>
</dbReference>
<dbReference type="PROSITE" id="PS00719">
    <property type="entry name" value="GLYCOSYL_HYDROL_F2_1"/>
    <property type="match status" value="1"/>
</dbReference>
<protein>
    <recommendedName>
        <fullName evidence="6 12">Beta-glucuronidase</fullName>
        <ecNumber evidence="5 12">3.2.1.31</ecNumber>
    </recommendedName>
</protein>
<dbReference type="EC" id="3.2.1.31" evidence="5 12"/>
<dbReference type="InterPro" id="IPR006104">
    <property type="entry name" value="Glyco_hydro_2_N"/>
</dbReference>
<feature type="region of interest" description="Disordered" evidence="13">
    <location>
        <begin position="32"/>
        <end position="68"/>
    </location>
</feature>
<evidence type="ECO:0000313" key="17">
    <source>
        <dbReference type="EMBL" id="GIY80052.1"/>
    </source>
</evidence>
<dbReference type="InterPro" id="IPR006102">
    <property type="entry name" value="Ig-like_GH2"/>
</dbReference>
<sequence length="862" mass="98617">MVVHLSGELQALTDHYKKEMNAMSQMLQDLKSRLPPPESVAPINKKTKRTKPLTSSNTKKTKSSNNDMVLSNKFSALDNGTDIDTPATTVNDQANEIEITKAINDMQVDDEFPSLNDSTKINDSKKRAYIPPIVVDKVNDGKKLMGELNALTNEKVTARVVGDKLKNFPPSAEAHRLIRSEITDNRKLQAHTFLLPQDKQLKIVIRGLPHDYPTEDLIEDLRNESFHVEYVTHLKHRGGKEVKCLFPRESLTRELKYLNDVWNFRICSQDDQNIGFRQQWFKTPLYKTGEVIPMPVPSSFNDITQNKTIRDYLGWSWYDKEFYVPQRWSKNFRIILRFESAHYFSMVYLNGEEIMNHTGGHLPFETDVTKFLNFSSLNRVTVALNNTLTDKTIPQGSKTFKGKNAGPYPAGFYTQGTNFDFFNYAGIHRSVFLYAMPVAYIEDIHITTDINNSTGYVTYNVSSSTNEFDSINPECIIHVVDKQEKVVGSETGCSGTVTLKNPKLWWPNTMHHNPGYLYKLDVQIKWNDIVDQYEQPFGIRTVKVTKDQFLINGKPFYFMGFGKHEDSNIRGKGLDMPLIIKDFNLIHWVGANSFRTSHYPYAEEIMNQADAQGIVVIDECPAVGLVSFGEELLKQHKATLRELIMRDKNHPSVLAWSVANEPSSAKGSADKYFSEITKLVKSLDPTRPVTAAINADYNTEKAGKYLDFVMLNHYYAWYSDVGSTDVIVPLLVNYMSKAHDVYQKPIMMSEYGADTIAGLHMDPPFIFTEDYQTELMMLHHQAFDILRSKRFFVGEHIWNFADFLTLQQITRVVGNKKGIFTRERQPKASAKLLRCRYHSLVNRTIEGSIAYCPHSQISTYEC</sequence>
<comment type="subcellular location">
    <subcellularLocation>
        <location evidence="2">Lysosome</location>
    </subcellularLocation>
</comment>
<keyword evidence="10 12" id="KW-0458">Lysosome</keyword>
<dbReference type="PANTHER" id="PTHR10066">
    <property type="entry name" value="BETA-GLUCURONIDASE"/>
    <property type="match status" value="1"/>
</dbReference>
<evidence type="ECO:0000259" key="16">
    <source>
        <dbReference type="Pfam" id="PF02837"/>
    </source>
</evidence>
<dbReference type="Pfam" id="PF02837">
    <property type="entry name" value="Glyco_hydro_2_N"/>
    <property type="match status" value="1"/>
</dbReference>
<dbReference type="PRINTS" id="PR00132">
    <property type="entry name" value="GLHYDRLASE2"/>
</dbReference>
<name>A0AAV4WB81_9ARAC</name>
<dbReference type="Gene3D" id="2.60.40.10">
    <property type="entry name" value="Immunoglobulins"/>
    <property type="match status" value="1"/>
</dbReference>
<dbReference type="Pfam" id="PF00703">
    <property type="entry name" value="Glyco_hydro_2"/>
    <property type="match status" value="1"/>
</dbReference>
<dbReference type="GO" id="GO:0019391">
    <property type="term" value="P:glucuronoside catabolic process"/>
    <property type="evidence" value="ECO:0007669"/>
    <property type="project" value="TreeGrafter"/>
</dbReference>
<keyword evidence="7" id="KW-0732">Signal</keyword>